<comment type="caution">
    <text evidence="21">The sequence shown here is derived from an EMBL/GenBank/DDBJ whole genome shotgun (WGS) entry which is preliminary data.</text>
</comment>
<keyword evidence="8" id="KW-0679">Respiratory chain</keyword>
<dbReference type="InterPro" id="IPR005797">
    <property type="entry name" value="Cyt_b/b6_N"/>
</dbReference>
<evidence type="ECO:0000256" key="8">
    <source>
        <dbReference type="ARBA" id="ARBA00022660"/>
    </source>
</evidence>
<sequence>MQQSKRAEPRTLVGQAAEDVAVAADARLPVFDALKGLIRKIFPDHWSFLLGELALYSFVLLLLTGVFLTFFFKPGMTEVVYSGAYQPLYGTRVTEAYASTLAISFDVRGGLLIRQVHHWAAVVFTAAIGVHLLRIFFTGAFRRPREVNWLVGLTLFQLALLEGFAGYSLPDDLLSGTGLRTAQGFMLSVPLVGTYLSFFAFGGQLPGQDIVPRLYSVHILLLPGLLLALITLHLLLVFRLTHTQWAGPGRRNRNVVGRPLFPDFAVRTGGLMMMVFGVLALVSAFGQINPIWLYGPYRPDQASTDAQPDWYMGFIEGALRLMPGAETRLWGHSIAWNPLIPAVLFPGAFFAVLYAYPFLEQWVTGDRGEQHLCDRPRNRPTRTGFGVAGVVFYAVLLIAGGQDIVARTFDVAVESLDVVLRICVLVGPPVAFWVTKRLCLALQARDRRLLTDGDETGFVDESVEGGFRAGHRPVPAGRRYTLATRNMPRPLPPPGAGAPWYARLRSALSAWYYRDRVELTFPEHPEPEPAEPAEPAAPRGE</sequence>
<evidence type="ECO:0000313" key="22">
    <source>
        <dbReference type="Proteomes" id="UP000318416"/>
    </source>
</evidence>
<proteinExistence type="predicted"/>
<evidence type="ECO:0000256" key="3">
    <source>
        <dbReference type="ARBA" id="ARBA00012951"/>
    </source>
</evidence>
<protein>
    <recommendedName>
        <fullName evidence="4">Cytochrome bc1 complex cytochrome b subunit</fullName>
        <ecNumber evidence="3">7.1.1.8</ecNumber>
    </recommendedName>
    <alternativeName>
        <fullName evidence="17">Cytochrome bc1 reductase complex subunit QcrB</fullName>
    </alternativeName>
</protein>
<evidence type="ECO:0000256" key="11">
    <source>
        <dbReference type="ARBA" id="ARBA00022967"/>
    </source>
</evidence>
<keyword evidence="5" id="KW-0813">Transport</keyword>
<evidence type="ECO:0000313" key="21">
    <source>
        <dbReference type="EMBL" id="TWE15954.1"/>
    </source>
</evidence>
<dbReference type="GO" id="GO:0022904">
    <property type="term" value="P:respiratory electron transport chain"/>
    <property type="evidence" value="ECO:0007669"/>
    <property type="project" value="InterPro"/>
</dbReference>
<dbReference type="Proteomes" id="UP000318416">
    <property type="component" value="Unassembled WGS sequence"/>
</dbReference>
<feature type="transmembrane region" description="Helical" evidence="19">
    <location>
        <begin position="149"/>
        <end position="169"/>
    </location>
</feature>
<comment type="subcellular location">
    <subcellularLocation>
        <location evidence="2">Cell membrane</location>
        <topology evidence="2">Multi-pass membrane protein</topology>
    </subcellularLocation>
</comment>
<dbReference type="InterPro" id="IPR027387">
    <property type="entry name" value="Cytb/b6-like_sf"/>
</dbReference>
<evidence type="ECO:0000256" key="5">
    <source>
        <dbReference type="ARBA" id="ARBA00022448"/>
    </source>
</evidence>
<keyword evidence="9 19" id="KW-0812">Transmembrane</keyword>
<dbReference type="SUPFAM" id="SSF81342">
    <property type="entry name" value="Transmembrane di-heme cytochromes"/>
    <property type="match status" value="1"/>
</dbReference>
<dbReference type="AlphaFoldDB" id="A0A561EK18"/>
<evidence type="ECO:0000256" key="13">
    <source>
        <dbReference type="ARBA" id="ARBA00022989"/>
    </source>
</evidence>
<evidence type="ECO:0000256" key="1">
    <source>
        <dbReference type="ARBA" id="ARBA00001971"/>
    </source>
</evidence>
<dbReference type="Gene3D" id="1.20.810.10">
    <property type="entry name" value="Cytochrome Bc1 Complex, Chain C"/>
    <property type="match status" value="1"/>
</dbReference>
<name>A0A561EK18_9ACTN</name>
<dbReference type="EMBL" id="VIVR01000001">
    <property type="protein sequence ID" value="TWE15954.1"/>
    <property type="molecule type" value="Genomic_DNA"/>
</dbReference>
<keyword evidence="11" id="KW-1278">Translocase</keyword>
<feature type="transmembrane region" description="Helical" evidence="19">
    <location>
        <begin position="181"/>
        <end position="202"/>
    </location>
</feature>
<dbReference type="GO" id="GO:0008121">
    <property type="term" value="F:quinol-cytochrome-c reductase activity"/>
    <property type="evidence" value="ECO:0007669"/>
    <property type="project" value="UniProtKB-EC"/>
</dbReference>
<feature type="transmembrane region" description="Helical" evidence="19">
    <location>
        <begin position="334"/>
        <end position="356"/>
    </location>
</feature>
<dbReference type="OrthoDB" id="9804503at2"/>
<dbReference type="PROSITE" id="PS51002">
    <property type="entry name" value="CYTB_NTER"/>
    <property type="match status" value="1"/>
</dbReference>
<dbReference type="EC" id="7.1.1.8" evidence="3"/>
<evidence type="ECO:0000256" key="18">
    <source>
        <dbReference type="SAM" id="MobiDB-lite"/>
    </source>
</evidence>
<feature type="region of interest" description="Disordered" evidence="18">
    <location>
        <begin position="522"/>
        <end position="541"/>
    </location>
</feature>
<accession>A0A561EK18</accession>
<evidence type="ECO:0000256" key="9">
    <source>
        <dbReference type="ARBA" id="ARBA00022692"/>
    </source>
</evidence>
<keyword evidence="22" id="KW-1185">Reference proteome</keyword>
<feature type="transmembrane region" description="Helical" evidence="19">
    <location>
        <begin position="214"/>
        <end position="238"/>
    </location>
</feature>
<evidence type="ECO:0000256" key="4">
    <source>
        <dbReference type="ARBA" id="ARBA00016116"/>
    </source>
</evidence>
<reference evidence="21 22" key="1">
    <citation type="submission" date="2019-06" db="EMBL/GenBank/DDBJ databases">
        <title>Sequencing the genomes of 1000 actinobacteria strains.</title>
        <authorList>
            <person name="Klenk H.-P."/>
        </authorList>
    </citation>
    <scope>NUCLEOTIDE SEQUENCE [LARGE SCALE GENOMIC DNA]</scope>
    <source>
        <strain evidence="21 22">DSM 41649</strain>
    </source>
</reference>
<feature type="transmembrane region" description="Helical" evidence="19">
    <location>
        <begin position="264"/>
        <end position="285"/>
    </location>
</feature>
<feature type="domain" description="Cytochrome b/b6 N-terminal region profile" evidence="20">
    <location>
        <begin position="20"/>
        <end position="246"/>
    </location>
</feature>
<dbReference type="PANTHER" id="PTHR19271:SF16">
    <property type="entry name" value="CYTOCHROME B"/>
    <property type="match status" value="1"/>
</dbReference>
<feature type="transmembrane region" description="Helical" evidence="19">
    <location>
        <begin position="385"/>
        <end position="406"/>
    </location>
</feature>
<dbReference type="FunFam" id="1.20.810.10:FF:000007">
    <property type="entry name" value="Ubiquinol-cytochrome C reductase B subunit"/>
    <property type="match status" value="1"/>
</dbReference>
<keyword evidence="10" id="KW-0479">Metal-binding</keyword>
<keyword evidence="12" id="KW-0249">Electron transport</keyword>
<evidence type="ECO:0000259" key="20">
    <source>
        <dbReference type="PROSITE" id="PS51002"/>
    </source>
</evidence>
<organism evidence="21 22">
    <name type="scientific">Kitasatospora atroaurantiaca</name>
    <dbReference type="NCBI Taxonomy" id="285545"/>
    <lineage>
        <taxon>Bacteria</taxon>
        <taxon>Bacillati</taxon>
        <taxon>Actinomycetota</taxon>
        <taxon>Actinomycetes</taxon>
        <taxon>Kitasatosporales</taxon>
        <taxon>Streptomycetaceae</taxon>
        <taxon>Kitasatospora</taxon>
    </lineage>
</organism>
<dbReference type="GO" id="GO:0016491">
    <property type="term" value="F:oxidoreductase activity"/>
    <property type="evidence" value="ECO:0007669"/>
    <property type="project" value="InterPro"/>
</dbReference>
<evidence type="ECO:0000256" key="10">
    <source>
        <dbReference type="ARBA" id="ARBA00022723"/>
    </source>
</evidence>
<keyword evidence="6" id="KW-1003">Cell membrane</keyword>
<evidence type="ECO:0000256" key="12">
    <source>
        <dbReference type="ARBA" id="ARBA00022982"/>
    </source>
</evidence>
<evidence type="ECO:0000256" key="2">
    <source>
        <dbReference type="ARBA" id="ARBA00004651"/>
    </source>
</evidence>
<keyword evidence="14" id="KW-0408">Iron</keyword>
<dbReference type="PANTHER" id="PTHR19271">
    <property type="entry name" value="CYTOCHROME B"/>
    <property type="match status" value="1"/>
</dbReference>
<evidence type="ECO:0000256" key="6">
    <source>
        <dbReference type="ARBA" id="ARBA00022475"/>
    </source>
</evidence>
<keyword evidence="7" id="KW-0349">Heme</keyword>
<dbReference type="GO" id="GO:0005886">
    <property type="term" value="C:plasma membrane"/>
    <property type="evidence" value="ECO:0007669"/>
    <property type="project" value="UniProtKB-SubCell"/>
</dbReference>
<keyword evidence="15 19" id="KW-0472">Membrane</keyword>
<comment type="cofactor">
    <cofactor evidence="1">
        <name>heme</name>
        <dbReference type="ChEBI" id="CHEBI:30413"/>
    </cofactor>
</comment>
<dbReference type="GO" id="GO:0046872">
    <property type="term" value="F:metal ion binding"/>
    <property type="evidence" value="ECO:0007669"/>
    <property type="project" value="UniProtKB-KW"/>
</dbReference>
<evidence type="ECO:0000256" key="19">
    <source>
        <dbReference type="SAM" id="Phobius"/>
    </source>
</evidence>
<gene>
    <name evidence="21" type="ORF">FB465_0910</name>
</gene>
<evidence type="ECO:0000256" key="7">
    <source>
        <dbReference type="ARBA" id="ARBA00022617"/>
    </source>
</evidence>
<dbReference type="InterPro" id="IPR016174">
    <property type="entry name" value="Di-haem_cyt_TM"/>
</dbReference>
<evidence type="ECO:0000256" key="17">
    <source>
        <dbReference type="ARBA" id="ARBA00029568"/>
    </source>
</evidence>
<keyword evidence="13 19" id="KW-1133">Transmembrane helix</keyword>
<dbReference type="RefSeq" id="WP_145787772.1">
    <property type="nucleotide sequence ID" value="NZ_BAAABR010000026.1"/>
</dbReference>
<comment type="catalytic activity">
    <reaction evidence="16">
        <text>a quinol + 2 Fe(III)-[cytochrome c](out) = a quinone + 2 Fe(II)-[cytochrome c](out) + 2 H(+)(out)</text>
        <dbReference type="Rhea" id="RHEA:11484"/>
        <dbReference type="Rhea" id="RHEA-COMP:10350"/>
        <dbReference type="Rhea" id="RHEA-COMP:14399"/>
        <dbReference type="ChEBI" id="CHEBI:15378"/>
        <dbReference type="ChEBI" id="CHEBI:24646"/>
        <dbReference type="ChEBI" id="CHEBI:29033"/>
        <dbReference type="ChEBI" id="CHEBI:29034"/>
        <dbReference type="ChEBI" id="CHEBI:132124"/>
        <dbReference type="EC" id="7.1.1.8"/>
    </reaction>
</comment>
<evidence type="ECO:0000256" key="14">
    <source>
        <dbReference type="ARBA" id="ARBA00023004"/>
    </source>
</evidence>
<feature type="transmembrane region" description="Helical" evidence="19">
    <location>
        <begin position="48"/>
        <end position="72"/>
    </location>
</feature>
<evidence type="ECO:0000256" key="16">
    <source>
        <dbReference type="ARBA" id="ARBA00029351"/>
    </source>
</evidence>
<feature type="transmembrane region" description="Helical" evidence="19">
    <location>
        <begin position="116"/>
        <end position="137"/>
    </location>
</feature>
<feature type="transmembrane region" description="Helical" evidence="19">
    <location>
        <begin position="418"/>
        <end position="435"/>
    </location>
</feature>
<evidence type="ECO:0000256" key="15">
    <source>
        <dbReference type="ARBA" id="ARBA00023136"/>
    </source>
</evidence>
<dbReference type="Pfam" id="PF13631">
    <property type="entry name" value="Cytochrom_B_N_2"/>
    <property type="match status" value="1"/>
</dbReference>